<proteinExistence type="predicted"/>
<name>A0A8J4E3X2_9ACTN</name>
<evidence type="ECO:0000256" key="2">
    <source>
        <dbReference type="ARBA" id="ARBA00022692"/>
    </source>
</evidence>
<dbReference type="SUPFAM" id="SSF103473">
    <property type="entry name" value="MFS general substrate transporter"/>
    <property type="match status" value="1"/>
</dbReference>
<feature type="transmembrane region" description="Helical" evidence="5">
    <location>
        <begin position="98"/>
        <end position="125"/>
    </location>
</feature>
<protein>
    <submittedName>
        <fullName evidence="7">MFS transporter</fullName>
    </submittedName>
</protein>
<dbReference type="PROSITE" id="PS50850">
    <property type="entry name" value="MFS"/>
    <property type="match status" value="1"/>
</dbReference>
<dbReference type="InterPro" id="IPR020846">
    <property type="entry name" value="MFS_dom"/>
</dbReference>
<feature type="transmembrane region" description="Helical" evidence="5">
    <location>
        <begin position="44"/>
        <end position="62"/>
    </location>
</feature>
<keyword evidence="2 5" id="KW-0812">Transmembrane</keyword>
<feature type="transmembrane region" description="Helical" evidence="5">
    <location>
        <begin position="300"/>
        <end position="323"/>
    </location>
</feature>
<feature type="transmembrane region" description="Helical" evidence="5">
    <location>
        <begin position="242"/>
        <end position="264"/>
    </location>
</feature>
<gene>
    <name evidence="7" type="ORF">Vau01_080820</name>
</gene>
<dbReference type="EMBL" id="BOPG01000056">
    <property type="protein sequence ID" value="GIJ60566.1"/>
    <property type="molecule type" value="Genomic_DNA"/>
</dbReference>
<feature type="transmembrane region" description="Helical" evidence="5">
    <location>
        <begin position="360"/>
        <end position="380"/>
    </location>
</feature>
<sequence>MNRYRWVILAVGAGAQGAAAAYYFGLATIAPALRADYDLSLTGLGLLLAAPMLGLLLTLVRWGQASDRFGERPVMVLALAGCAAALAIAPLGPLPLVFVALVAAGAAVSGVNSASGRVVLTWFPARGRGMAMAIRQSAVPLGSALAAATLPTLAAHGGSRAALWAIAGLEVVTAVAVAIWVREPADAVRTTGSAARTRVVDMLRNVPFMRVSLAGSLLALPQVVITAFGVELLHDRAGYAPATAAALLAVSQVGGAGARVLAGWWSDRAGSRLRPFRLIAYGIAGSFAVLAPVLTLESAVVGAVLVTAGVLAVCWNGLVFVAAGEMAPPGRTGAFLGLQNTAMFGAVMLASVAVGALADVVGWPVTVLVLIVPAVAAGWITRPVPEPPSPARVG</sequence>
<keyword evidence="4 5" id="KW-0472">Membrane</keyword>
<dbReference type="InterPro" id="IPR011701">
    <property type="entry name" value="MFS"/>
</dbReference>
<dbReference type="PANTHER" id="PTHR23527:SF1">
    <property type="entry name" value="BLL3282 PROTEIN"/>
    <property type="match status" value="1"/>
</dbReference>
<evidence type="ECO:0000259" key="6">
    <source>
        <dbReference type="PROSITE" id="PS50850"/>
    </source>
</evidence>
<dbReference type="InterPro" id="IPR052952">
    <property type="entry name" value="MFS-Transporter"/>
</dbReference>
<dbReference type="Proteomes" id="UP000612585">
    <property type="component" value="Unassembled WGS sequence"/>
</dbReference>
<keyword evidence="8" id="KW-1185">Reference proteome</keyword>
<evidence type="ECO:0000256" key="4">
    <source>
        <dbReference type="ARBA" id="ARBA00023136"/>
    </source>
</evidence>
<feature type="transmembrane region" description="Helical" evidence="5">
    <location>
        <begin position="161"/>
        <end position="181"/>
    </location>
</feature>
<feature type="transmembrane region" description="Helical" evidence="5">
    <location>
        <begin position="137"/>
        <end position="155"/>
    </location>
</feature>
<evidence type="ECO:0000256" key="1">
    <source>
        <dbReference type="ARBA" id="ARBA00004651"/>
    </source>
</evidence>
<accession>A0A8J4E3X2</accession>
<keyword evidence="3 5" id="KW-1133">Transmembrane helix</keyword>
<organism evidence="7 8">
    <name type="scientific">Virgisporangium aurantiacum</name>
    <dbReference type="NCBI Taxonomy" id="175570"/>
    <lineage>
        <taxon>Bacteria</taxon>
        <taxon>Bacillati</taxon>
        <taxon>Actinomycetota</taxon>
        <taxon>Actinomycetes</taxon>
        <taxon>Micromonosporales</taxon>
        <taxon>Micromonosporaceae</taxon>
        <taxon>Virgisporangium</taxon>
    </lineage>
</organism>
<dbReference type="Pfam" id="PF07690">
    <property type="entry name" value="MFS_1"/>
    <property type="match status" value="1"/>
</dbReference>
<feature type="transmembrane region" description="Helical" evidence="5">
    <location>
        <begin position="276"/>
        <end position="294"/>
    </location>
</feature>
<feature type="transmembrane region" description="Helical" evidence="5">
    <location>
        <begin position="74"/>
        <end position="92"/>
    </location>
</feature>
<evidence type="ECO:0000256" key="5">
    <source>
        <dbReference type="SAM" id="Phobius"/>
    </source>
</evidence>
<feature type="transmembrane region" description="Helical" evidence="5">
    <location>
        <begin position="211"/>
        <end position="230"/>
    </location>
</feature>
<evidence type="ECO:0000256" key="3">
    <source>
        <dbReference type="ARBA" id="ARBA00022989"/>
    </source>
</evidence>
<feature type="domain" description="Major facilitator superfamily (MFS) profile" evidence="6">
    <location>
        <begin position="1"/>
        <end position="388"/>
    </location>
</feature>
<dbReference type="PANTHER" id="PTHR23527">
    <property type="entry name" value="BLL3282 PROTEIN"/>
    <property type="match status" value="1"/>
</dbReference>
<dbReference type="Gene3D" id="1.20.1250.20">
    <property type="entry name" value="MFS general substrate transporter like domains"/>
    <property type="match status" value="2"/>
</dbReference>
<dbReference type="InterPro" id="IPR036259">
    <property type="entry name" value="MFS_trans_sf"/>
</dbReference>
<dbReference type="RefSeq" id="WP_204005035.1">
    <property type="nucleotide sequence ID" value="NZ_BOPG01000056.1"/>
</dbReference>
<evidence type="ECO:0000313" key="8">
    <source>
        <dbReference type="Proteomes" id="UP000612585"/>
    </source>
</evidence>
<comment type="caution">
    <text evidence="7">The sequence shown here is derived from an EMBL/GenBank/DDBJ whole genome shotgun (WGS) entry which is preliminary data.</text>
</comment>
<dbReference type="GO" id="GO:0022857">
    <property type="term" value="F:transmembrane transporter activity"/>
    <property type="evidence" value="ECO:0007669"/>
    <property type="project" value="InterPro"/>
</dbReference>
<evidence type="ECO:0000313" key="7">
    <source>
        <dbReference type="EMBL" id="GIJ60566.1"/>
    </source>
</evidence>
<comment type="subcellular location">
    <subcellularLocation>
        <location evidence="1">Cell membrane</location>
        <topology evidence="1">Multi-pass membrane protein</topology>
    </subcellularLocation>
</comment>
<feature type="transmembrane region" description="Helical" evidence="5">
    <location>
        <begin position="335"/>
        <end position="354"/>
    </location>
</feature>
<reference evidence="7" key="1">
    <citation type="submission" date="2021-01" db="EMBL/GenBank/DDBJ databases">
        <title>Whole genome shotgun sequence of Virgisporangium aurantiacum NBRC 16421.</title>
        <authorList>
            <person name="Komaki H."/>
            <person name="Tamura T."/>
        </authorList>
    </citation>
    <scope>NUCLEOTIDE SEQUENCE</scope>
    <source>
        <strain evidence="7">NBRC 16421</strain>
    </source>
</reference>
<dbReference type="GO" id="GO:0005886">
    <property type="term" value="C:plasma membrane"/>
    <property type="evidence" value="ECO:0007669"/>
    <property type="project" value="UniProtKB-SubCell"/>
</dbReference>
<dbReference type="AlphaFoldDB" id="A0A8J4E3X2"/>